<dbReference type="Gene3D" id="6.10.340.10">
    <property type="match status" value="1"/>
</dbReference>
<feature type="transmembrane region" description="Helical" evidence="14">
    <location>
        <begin position="167"/>
        <end position="187"/>
    </location>
</feature>
<evidence type="ECO:0000256" key="1">
    <source>
        <dbReference type="ARBA" id="ARBA00000085"/>
    </source>
</evidence>
<keyword evidence="4" id="KW-1003">Cell membrane</keyword>
<comment type="catalytic activity">
    <reaction evidence="1">
        <text>ATP + protein L-histidine = ADP + protein N-phospho-L-histidine.</text>
        <dbReference type="EC" id="2.7.13.3"/>
    </reaction>
</comment>
<dbReference type="PRINTS" id="PR00344">
    <property type="entry name" value="BCTRLSENSOR"/>
</dbReference>
<keyword evidence="12" id="KW-0902">Two-component regulatory system</keyword>
<keyword evidence="18" id="KW-1185">Reference proteome</keyword>
<evidence type="ECO:0000256" key="8">
    <source>
        <dbReference type="ARBA" id="ARBA00022741"/>
    </source>
</evidence>
<evidence type="ECO:0000256" key="14">
    <source>
        <dbReference type="SAM" id="Phobius"/>
    </source>
</evidence>
<evidence type="ECO:0000259" key="16">
    <source>
        <dbReference type="PROSITE" id="PS50885"/>
    </source>
</evidence>
<dbReference type="Proteomes" id="UP000746471">
    <property type="component" value="Unassembled WGS sequence"/>
</dbReference>
<evidence type="ECO:0000313" key="18">
    <source>
        <dbReference type="Proteomes" id="UP000746471"/>
    </source>
</evidence>
<evidence type="ECO:0000256" key="10">
    <source>
        <dbReference type="ARBA" id="ARBA00022840"/>
    </source>
</evidence>
<dbReference type="InterPro" id="IPR003661">
    <property type="entry name" value="HisK_dim/P_dom"/>
</dbReference>
<dbReference type="RefSeq" id="WP_213235905.1">
    <property type="nucleotide sequence ID" value="NZ_JAHBCL010000007.1"/>
</dbReference>
<dbReference type="CDD" id="cd06225">
    <property type="entry name" value="HAMP"/>
    <property type="match status" value="1"/>
</dbReference>
<keyword evidence="10" id="KW-0067">ATP-binding</keyword>
<keyword evidence="13 14" id="KW-0472">Membrane</keyword>
<dbReference type="Pfam" id="PF00672">
    <property type="entry name" value="HAMP"/>
    <property type="match status" value="1"/>
</dbReference>
<dbReference type="SUPFAM" id="SSF55874">
    <property type="entry name" value="ATPase domain of HSP90 chaperone/DNA topoisomerase II/histidine kinase"/>
    <property type="match status" value="1"/>
</dbReference>
<feature type="domain" description="Histidine kinase" evidence="15">
    <location>
        <begin position="256"/>
        <end position="475"/>
    </location>
</feature>
<dbReference type="EMBL" id="JAHBCL010000007">
    <property type="protein sequence ID" value="MBS7526121.1"/>
    <property type="molecule type" value="Genomic_DNA"/>
</dbReference>
<keyword evidence="6" id="KW-0808">Transferase</keyword>
<protein>
    <recommendedName>
        <fullName evidence="3">histidine kinase</fullName>
        <ecNumber evidence="3">2.7.13.3</ecNumber>
    </recommendedName>
</protein>
<dbReference type="Gene3D" id="1.10.287.130">
    <property type="match status" value="1"/>
</dbReference>
<evidence type="ECO:0000256" key="5">
    <source>
        <dbReference type="ARBA" id="ARBA00022553"/>
    </source>
</evidence>
<gene>
    <name evidence="17" type="ORF">KHM83_05495</name>
</gene>
<evidence type="ECO:0000256" key="9">
    <source>
        <dbReference type="ARBA" id="ARBA00022777"/>
    </source>
</evidence>
<evidence type="ECO:0000256" key="7">
    <source>
        <dbReference type="ARBA" id="ARBA00022692"/>
    </source>
</evidence>
<sequence>MKIKTKFIISLMLLIVLPAISTILITSNVLSDNLDFIDFFDSYYDIFNNFSELSYEFEDFIEPYINSPEYFLTDDFMTVVADEFSSAFIRIEVYENNQLARTTYTDKIVFNNVFEEWIYNREINLLPNEQYSLKHLHFDRLNNGPIDLKLTVDSGRLEIAYRVFERVFLLLYALFNIVILSIILSWISNPIKRSIRRLTYTTNEIRKGNLNAELEYNENDDFEGLAESIESMRQSLKRSVQKQQVLEIEKKELIANFSHDLRTPITSIRGYVQGLRDGVARTEAMQQEYLDTIAAKTDMLESLVNDLSEMAKYDQQGIQLKLQLINLRNFLFDCVDELQRDVKKAGGVLYLHYIIKDTYIYADPEKLMRVFINIIENAIKYRGTDPIEIVILANRDDDGVLINISDNGIGVPEDAIDRIFDRFYRSDKSRNLNIKGSGIGLSICREIIELHGGRMTAYSNKSKGLTLSIRIKAYKSDKVQPY</sequence>
<evidence type="ECO:0000256" key="4">
    <source>
        <dbReference type="ARBA" id="ARBA00022475"/>
    </source>
</evidence>
<dbReference type="SUPFAM" id="SSF158472">
    <property type="entry name" value="HAMP domain-like"/>
    <property type="match status" value="1"/>
</dbReference>
<keyword evidence="8" id="KW-0547">Nucleotide-binding</keyword>
<evidence type="ECO:0000256" key="2">
    <source>
        <dbReference type="ARBA" id="ARBA00004651"/>
    </source>
</evidence>
<proteinExistence type="predicted"/>
<dbReference type="Pfam" id="PF02518">
    <property type="entry name" value="HATPase_c"/>
    <property type="match status" value="1"/>
</dbReference>
<dbReference type="InterPro" id="IPR050398">
    <property type="entry name" value="HssS/ArlS-like"/>
</dbReference>
<dbReference type="SUPFAM" id="SSF47384">
    <property type="entry name" value="Homodimeric domain of signal transducing histidine kinase"/>
    <property type="match status" value="1"/>
</dbReference>
<dbReference type="EC" id="2.7.13.3" evidence="3"/>
<dbReference type="GO" id="GO:0016301">
    <property type="term" value="F:kinase activity"/>
    <property type="evidence" value="ECO:0007669"/>
    <property type="project" value="UniProtKB-KW"/>
</dbReference>
<evidence type="ECO:0000259" key="15">
    <source>
        <dbReference type="PROSITE" id="PS50109"/>
    </source>
</evidence>
<dbReference type="SMART" id="SM00387">
    <property type="entry name" value="HATPase_c"/>
    <property type="match status" value="1"/>
</dbReference>
<evidence type="ECO:0000256" key="13">
    <source>
        <dbReference type="ARBA" id="ARBA00023136"/>
    </source>
</evidence>
<dbReference type="PANTHER" id="PTHR45528">
    <property type="entry name" value="SENSOR HISTIDINE KINASE CPXA"/>
    <property type="match status" value="1"/>
</dbReference>
<name>A0ABS5PM46_9FIRM</name>
<dbReference type="CDD" id="cd00075">
    <property type="entry name" value="HATPase"/>
    <property type="match status" value="1"/>
</dbReference>
<dbReference type="Gene3D" id="3.30.565.10">
    <property type="entry name" value="Histidine kinase-like ATPase, C-terminal domain"/>
    <property type="match status" value="1"/>
</dbReference>
<dbReference type="InterPro" id="IPR036890">
    <property type="entry name" value="HATPase_C_sf"/>
</dbReference>
<dbReference type="CDD" id="cd00082">
    <property type="entry name" value="HisKA"/>
    <property type="match status" value="1"/>
</dbReference>
<evidence type="ECO:0000256" key="11">
    <source>
        <dbReference type="ARBA" id="ARBA00022989"/>
    </source>
</evidence>
<dbReference type="InterPro" id="IPR005467">
    <property type="entry name" value="His_kinase_dom"/>
</dbReference>
<dbReference type="PROSITE" id="PS50109">
    <property type="entry name" value="HIS_KIN"/>
    <property type="match status" value="1"/>
</dbReference>
<dbReference type="InterPro" id="IPR036097">
    <property type="entry name" value="HisK_dim/P_sf"/>
</dbReference>
<evidence type="ECO:0000313" key="17">
    <source>
        <dbReference type="EMBL" id="MBS7526121.1"/>
    </source>
</evidence>
<organism evidence="17 18">
    <name type="scientific">Fusibacter paucivorans</name>
    <dbReference type="NCBI Taxonomy" id="76009"/>
    <lineage>
        <taxon>Bacteria</taxon>
        <taxon>Bacillati</taxon>
        <taxon>Bacillota</taxon>
        <taxon>Clostridia</taxon>
        <taxon>Eubacteriales</taxon>
        <taxon>Eubacteriales Family XII. Incertae Sedis</taxon>
        <taxon>Fusibacter</taxon>
    </lineage>
</organism>
<comment type="subcellular location">
    <subcellularLocation>
        <location evidence="2">Cell membrane</location>
        <topology evidence="2">Multi-pass membrane protein</topology>
    </subcellularLocation>
</comment>
<dbReference type="InterPro" id="IPR004358">
    <property type="entry name" value="Sig_transdc_His_kin-like_C"/>
</dbReference>
<reference evidence="17 18" key="1">
    <citation type="submission" date="2021-05" db="EMBL/GenBank/DDBJ databases">
        <title>Fusibacter ferrireducens sp. nov., an anaerobic, sulfur- and Fe-reducing bacterium isolated from the mangrove sediment.</title>
        <authorList>
            <person name="Qiu D."/>
        </authorList>
    </citation>
    <scope>NUCLEOTIDE SEQUENCE [LARGE SCALE GENOMIC DNA]</scope>
    <source>
        <strain evidence="17 18">DSM 12116</strain>
    </source>
</reference>
<keyword evidence="5" id="KW-0597">Phosphoprotein</keyword>
<evidence type="ECO:0000256" key="3">
    <source>
        <dbReference type="ARBA" id="ARBA00012438"/>
    </source>
</evidence>
<feature type="domain" description="HAMP" evidence="16">
    <location>
        <begin position="189"/>
        <end position="241"/>
    </location>
</feature>
<keyword evidence="7 14" id="KW-0812">Transmembrane</keyword>
<dbReference type="InterPro" id="IPR003594">
    <property type="entry name" value="HATPase_dom"/>
</dbReference>
<dbReference type="PANTHER" id="PTHR45528:SF1">
    <property type="entry name" value="SENSOR HISTIDINE KINASE CPXA"/>
    <property type="match status" value="1"/>
</dbReference>
<comment type="caution">
    <text evidence="17">The sequence shown here is derived from an EMBL/GenBank/DDBJ whole genome shotgun (WGS) entry which is preliminary data.</text>
</comment>
<dbReference type="SMART" id="SM00304">
    <property type="entry name" value="HAMP"/>
    <property type="match status" value="1"/>
</dbReference>
<evidence type="ECO:0000256" key="12">
    <source>
        <dbReference type="ARBA" id="ARBA00023012"/>
    </source>
</evidence>
<dbReference type="SMART" id="SM00388">
    <property type="entry name" value="HisKA"/>
    <property type="match status" value="1"/>
</dbReference>
<dbReference type="PROSITE" id="PS50885">
    <property type="entry name" value="HAMP"/>
    <property type="match status" value="1"/>
</dbReference>
<keyword evidence="9 17" id="KW-0418">Kinase</keyword>
<dbReference type="Pfam" id="PF00512">
    <property type="entry name" value="HisKA"/>
    <property type="match status" value="1"/>
</dbReference>
<dbReference type="InterPro" id="IPR003660">
    <property type="entry name" value="HAMP_dom"/>
</dbReference>
<keyword evidence="11 14" id="KW-1133">Transmembrane helix</keyword>
<evidence type="ECO:0000256" key="6">
    <source>
        <dbReference type="ARBA" id="ARBA00022679"/>
    </source>
</evidence>
<accession>A0ABS5PM46</accession>